<reference evidence="1 2" key="1">
    <citation type="journal article" date="2013" name="Nat. Genet.">
        <title>The high-quality draft genome of peach (Prunus persica) identifies unique patterns of genetic diversity, domestication and genome evolution.</title>
        <authorList>
            <consortium name="International Peach Genome Initiative"/>
            <person name="Verde I."/>
            <person name="Abbott A.G."/>
            <person name="Scalabrin S."/>
            <person name="Jung S."/>
            <person name="Shu S."/>
            <person name="Marroni F."/>
            <person name="Zhebentyayeva T."/>
            <person name="Dettori M.T."/>
            <person name="Grimwood J."/>
            <person name="Cattonaro F."/>
            <person name="Zuccolo A."/>
            <person name="Rossini L."/>
            <person name="Jenkins J."/>
            <person name="Vendramin E."/>
            <person name="Meisel L.A."/>
            <person name="Decroocq V."/>
            <person name="Sosinski B."/>
            <person name="Prochnik S."/>
            <person name="Mitros T."/>
            <person name="Policriti A."/>
            <person name="Cipriani G."/>
            <person name="Dondini L."/>
            <person name="Ficklin S."/>
            <person name="Goodstein D.M."/>
            <person name="Xuan P."/>
            <person name="Del Fabbro C."/>
            <person name="Aramini V."/>
            <person name="Copetti D."/>
            <person name="Gonzalez S."/>
            <person name="Horner D.S."/>
            <person name="Falchi R."/>
            <person name="Lucas S."/>
            <person name="Mica E."/>
            <person name="Maldonado J."/>
            <person name="Lazzari B."/>
            <person name="Bielenberg D."/>
            <person name="Pirona R."/>
            <person name="Miculan M."/>
            <person name="Barakat A."/>
            <person name="Testolin R."/>
            <person name="Stella A."/>
            <person name="Tartarini S."/>
            <person name="Tonutti P."/>
            <person name="Arus P."/>
            <person name="Orellana A."/>
            <person name="Wells C."/>
            <person name="Main D."/>
            <person name="Vizzotto G."/>
            <person name="Silva H."/>
            <person name="Salamini F."/>
            <person name="Schmutz J."/>
            <person name="Morgante M."/>
            <person name="Rokhsar D.S."/>
        </authorList>
    </citation>
    <scope>NUCLEOTIDE SEQUENCE [LARGE SCALE GENOMIC DNA]</scope>
    <source>
        <strain evidence="2">cv. Nemared</strain>
    </source>
</reference>
<dbReference type="AlphaFoldDB" id="M5X333"/>
<gene>
    <name evidence="1" type="ORF">PRUPE_2G228300</name>
</gene>
<dbReference type="PANTHER" id="PTHR33103">
    <property type="entry name" value="OS01G0153900 PROTEIN"/>
    <property type="match status" value="1"/>
</dbReference>
<dbReference type="InterPro" id="IPR007750">
    <property type="entry name" value="DUF674"/>
</dbReference>
<dbReference type="HOGENOM" id="CLU_030757_2_0_1"/>
<protein>
    <submittedName>
        <fullName evidence="1">Uncharacterized protein</fullName>
    </submittedName>
</protein>
<evidence type="ECO:0000313" key="1">
    <source>
        <dbReference type="EMBL" id="ONI24173.1"/>
    </source>
</evidence>
<dbReference type="PANTHER" id="PTHR33103:SF111">
    <property type="entry name" value="DUF674 DOMAIN-CONTAINING PROTEIN"/>
    <property type="match status" value="1"/>
</dbReference>
<keyword evidence="2" id="KW-1185">Reference proteome</keyword>
<dbReference type="Gramene" id="ONI24173">
    <property type="protein sequence ID" value="ONI24173"/>
    <property type="gene ID" value="PRUPE_2G228300"/>
</dbReference>
<name>M5X333_PRUPE</name>
<evidence type="ECO:0000313" key="2">
    <source>
        <dbReference type="Proteomes" id="UP000006882"/>
    </source>
</evidence>
<sequence>MLSFIGTMPYAMLSFTAIRATLKLLIDTKSHKILIAEVSEEVVDFFFSLLSLHVGRLLPEDGMVGCLGKLYEGLENLSYTYLQPNLKKKSMFNFHELCTRYYAISTPVNYVALTQAPSSTVETATSSEGGYVKGVGLKPLKASLESNTVLTDVFLRKRKA</sequence>
<dbReference type="EMBL" id="CM007652">
    <property type="protein sequence ID" value="ONI24173.1"/>
    <property type="molecule type" value="Genomic_DNA"/>
</dbReference>
<dbReference type="Pfam" id="PF05056">
    <property type="entry name" value="DUF674"/>
    <property type="match status" value="1"/>
</dbReference>
<proteinExistence type="predicted"/>
<dbReference type="Proteomes" id="UP000006882">
    <property type="component" value="Chromosome G2"/>
</dbReference>
<accession>M5X333</accession>
<organism evidence="1 2">
    <name type="scientific">Prunus persica</name>
    <name type="common">Peach</name>
    <name type="synonym">Amygdalus persica</name>
    <dbReference type="NCBI Taxonomy" id="3760"/>
    <lineage>
        <taxon>Eukaryota</taxon>
        <taxon>Viridiplantae</taxon>
        <taxon>Streptophyta</taxon>
        <taxon>Embryophyta</taxon>
        <taxon>Tracheophyta</taxon>
        <taxon>Spermatophyta</taxon>
        <taxon>Magnoliopsida</taxon>
        <taxon>eudicotyledons</taxon>
        <taxon>Gunneridae</taxon>
        <taxon>Pentapetalae</taxon>
        <taxon>rosids</taxon>
        <taxon>fabids</taxon>
        <taxon>Rosales</taxon>
        <taxon>Rosaceae</taxon>
        <taxon>Amygdaloideae</taxon>
        <taxon>Amygdaleae</taxon>
        <taxon>Prunus</taxon>
    </lineage>
</organism>